<feature type="domain" description="PFL" evidence="5">
    <location>
        <begin position="20"/>
        <end position="677"/>
    </location>
</feature>
<accession>A0A5K7YKW7</accession>
<dbReference type="InterPro" id="IPR004184">
    <property type="entry name" value="PFL_dom"/>
</dbReference>
<dbReference type="Pfam" id="PF01228">
    <property type="entry name" value="Gly_radical"/>
    <property type="match status" value="1"/>
</dbReference>
<reference evidence="6 7" key="1">
    <citation type="submission" date="2019-11" db="EMBL/GenBank/DDBJ databases">
        <title>Comparative genomics of hydrocarbon-degrading Desulfosarcina strains.</title>
        <authorList>
            <person name="Watanabe M."/>
            <person name="Kojima H."/>
            <person name="Fukui M."/>
        </authorList>
    </citation>
    <scope>NUCLEOTIDE SEQUENCE [LARGE SCALE GENOMIC DNA]</scope>
    <source>
        <strain evidence="6 7">PL12</strain>
    </source>
</reference>
<dbReference type="GO" id="GO:0005829">
    <property type="term" value="C:cytosol"/>
    <property type="evidence" value="ECO:0007669"/>
    <property type="project" value="TreeGrafter"/>
</dbReference>
<keyword evidence="7" id="KW-1185">Reference proteome</keyword>
<evidence type="ECO:0000259" key="4">
    <source>
        <dbReference type="PROSITE" id="PS51149"/>
    </source>
</evidence>
<evidence type="ECO:0000256" key="1">
    <source>
        <dbReference type="ARBA" id="ARBA00022818"/>
    </source>
</evidence>
<dbReference type="OrthoDB" id="9803969at2"/>
<dbReference type="InterPro" id="IPR001150">
    <property type="entry name" value="Gly_radical"/>
</dbReference>
<dbReference type="InterPro" id="IPR051215">
    <property type="entry name" value="GRE"/>
</dbReference>
<dbReference type="GO" id="GO:0016829">
    <property type="term" value="F:lyase activity"/>
    <property type="evidence" value="ECO:0007669"/>
    <property type="project" value="UniProtKB-KW"/>
</dbReference>
<sequence length="805" mass="89128">MTSVAKKKKAGEASVLPAGDRIGRLREAYDQADPHVCIVRARSVTESYAENPGAPAILQKARAFGNICKRIPVTIFDHELIVGSSGTFRRSAGVSPDISWQWIEEEIGSIDRRDQDPYAINGEDLRELVDDILPFWKGKSIEDAFLARLPAETAAIAVDTGIVDNDSKWRCAVGEITPDYQDIVFVKGFNGIIADARQRIADLDMTIPEDIEKSNFYHAVIVCARGIIHLNERYARQAEQMAFQEPDGRRKKELLAIAHNCRQVPGNPPETFWEAIQMLWTVQLGNSLFENAVALNIGRFDQFMHPFYARDMEAGGITREKAQELIDCLWVKLSEWIWFVSKNTASYFAGYNAFQNLTVGGRKDDGTDGTNDLTYMCLQATGRVKLHQPGLSVRVHPGCPHQFLMRVCELVREGTGFPAIHNDRIGTQMLTGVGLSPQDAMDWSNCGCVVPHSRKISEWTSACNINLAAGVEFVLTNGRRRSDGRSLAVATGGTAVLKDFEAVMDAYLEQLKHMIKHAVIATLVAQQVQAERAPRPFFSSFTDGCMQSGRDLVHGGARYHVGPVLTGIGIADTVNSLAAIKRLVFDRRLTDLKTLDEALDRNWEGFEDLRRQALACPKFGNDDDDVDRFAIDISNFYHQEINRYTDRYGSPFNSAFMGISNYIPAGKAVGATPCGRRSGDPLTEGCSPHAGTDVTSPTAAMRSTAKINHGRHAGGTLLNIKLAPDTLKTQGGLNQLAALIRGYFELDAFHVQFNVFDRKTLLAAQAHPDQYRHLLVRVAGYSARFVTLSREVQDAIIQRTSYAAM</sequence>
<dbReference type="PROSITE" id="PS51149">
    <property type="entry name" value="GLY_RADICAL_2"/>
    <property type="match status" value="1"/>
</dbReference>
<dbReference type="PANTHER" id="PTHR43641:SF2">
    <property type="entry name" value="DEHYDRATASE YBIW-RELATED"/>
    <property type="match status" value="1"/>
</dbReference>
<gene>
    <name evidence="6" type="primary">pflD</name>
    <name evidence="6" type="ORF">DSCA_27500</name>
</gene>
<evidence type="ECO:0000313" key="7">
    <source>
        <dbReference type="Proteomes" id="UP000427906"/>
    </source>
</evidence>
<dbReference type="RefSeq" id="WP_155316933.1">
    <property type="nucleotide sequence ID" value="NZ_AP021874.1"/>
</dbReference>
<evidence type="ECO:0000259" key="5">
    <source>
        <dbReference type="PROSITE" id="PS51554"/>
    </source>
</evidence>
<dbReference type="Pfam" id="PF02901">
    <property type="entry name" value="PFL-like"/>
    <property type="match status" value="1"/>
</dbReference>
<dbReference type="SUPFAM" id="SSF51998">
    <property type="entry name" value="PFL-like glycyl radical enzymes"/>
    <property type="match status" value="1"/>
</dbReference>
<dbReference type="KEGG" id="dalk:DSCA_27500"/>
<organism evidence="6 7">
    <name type="scientific">Desulfosarcina alkanivorans</name>
    <dbReference type="NCBI Taxonomy" id="571177"/>
    <lineage>
        <taxon>Bacteria</taxon>
        <taxon>Pseudomonadati</taxon>
        <taxon>Thermodesulfobacteriota</taxon>
        <taxon>Desulfobacteria</taxon>
        <taxon>Desulfobacterales</taxon>
        <taxon>Desulfosarcinaceae</taxon>
        <taxon>Desulfosarcina</taxon>
    </lineage>
</organism>
<protein>
    <submittedName>
        <fullName evidence="6">Dehydrogenase</fullName>
    </submittedName>
</protein>
<dbReference type="PANTHER" id="PTHR43641">
    <property type="entry name" value="FORMATE ACETYLTRANSFERASE 3-RELATED"/>
    <property type="match status" value="1"/>
</dbReference>
<name>A0A5K7YKW7_9BACT</name>
<proteinExistence type="predicted"/>
<dbReference type="AlphaFoldDB" id="A0A5K7YKW7"/>
<dbReference type="PROSITE" id="PS51554">
    <property type="entry name" value="PFL"/>
    <property type="match status" value="1"/>
</dbReference>
<feature type="domain" description="Glycine radical" evidence="4">
    <location>
        <begin position="684"/>
        <end position="805"/>
    </location>
</feature>
<evidence type="ECO:0000256" key="3">
    <source>
        <dbReference type="PROSITE-ProRule" id="PRU00493"/>
    </source>
</evidence>
<evidence type="ECO:0000313" key="6">
    <source>
        <dbReference type="EMBL" id="BBO68820.1"/>
    </source>
</evidence>
<dbReference type="EMBL" id="AP021874">
    <property type="protein sequence ID" value="BBO68820.1"/>
    <property type="molecule type" value="Genomic_DNA"/>
</dbReference>
<keyword evidence="1 3" id="KW-0556">Organic radical</keyword>
<evidence type="ECO:0000256" key="2">
    <source>
        <dbReference type="ARBA" id="ARBA00023239"/>
    </source>
</evidence>
<feature type="modified residue" description="Glycine radical" evidence="3">
    <location>
        <position position="780"/>
    </location>
</feature>
<dbReference type="Proteomes" id="UP000427906">
    <property type="component" value="Chromosome"/>
</dbReference>
<dbReference type="Gene3D" id="3.20.70.20">
    <property type="match status" value="1"/>
</dbReference>
<keyword evidence="2" id="KW-0456">Lyase</keyword>